<protein>
    <submittedName>
        <fullName evidence="4">Sortase family protein</fullName>
    </submittedName>
</protein>
<dbReference type="InterPro" id="IPR042001">
    <property type="entry name" value="Sortase_F"/>
</dbReference>
<dbReference type="Pfam" id="PF04203">
    <property type="entry name" value="Sortase"/>
    <property type="match status" value="1"/>
</dbReference>
<organism evidence="4 5">
    <name type="scientific">Micromonospora pisi</name>
    <dbReference type="NCBI Taxonomy" id="589240"/>
    <lineage>
        <taxon>Bacteria</taxon>
        <taxon>Bacillati</taxon>
        <taxon>Actinomycetota</taxon>
        <taxon>Actinomycetes</taxon>
        <taxon>Micromonosporales</taxon>
        <taxon>Micromonosporaceae</taxon>
        <taxon>Micromonospora</taxon>
    </lineage>
</organism>
<evidence type="ECO:0000313" key="5">
    <source>
        <dbReference type="Proteomes" id="UP000277671"/>
    </source>
</evidence>
<accession>A0A495JGX0</accession>
<dbReference type="NCBIfam" id="NF033748">
    <property type="entry name" value="class_F_sortase"/>
    <property type="match status" value="1"/>
</dbReference>
<feature type="transmembrane region" description="Helical" evidence="3">
    <location>
        <begin position="20"/>
        <end position="43"/>
    </location>
</feature>
<dbReference type="SUPFAM" id="SSF63817">
    <property type="entry name" value="Sortase"/>
    <property type="match status" value="1"/>
</dbReference>
<gene>
    <name evidence="4" type="ORF">BDK92_2325</name>
</gene>
<proteinExistence type="predicted"/>
<keyword evidence="1" id="KW-0378">Hydrolase</keyword>
<keyword evidence="5" id="KW-1185">Reference proteome</keyword>
<dbReference type="GO" id="GO:0016787">
    <property type="term" value="F:hydrolase activity"/>
    <property type="evidence" value="ECO:0007669"/>
    <property type="project" value="UniProtKB-KW"/>
</dbReference>
<dbReference type="AlphaFoldDB" id="A0A495JGX0"/>
<name>A0A495JGX0_9ACTN</name>
<dbReference type="RefSeq" id="WP_121156700.1">
    <property type="nucleotide sequence ID" value="NZ_RBKT01000001.1"/>
</dbReference>
<dbReference type="InterPro" id="IPR005754">
    <property type="entry name" value="Sortase"/>
</dbReference>
<keyword evidence="3" id="KW-1133">Transmembrane helix</keyword>
<sequence>MARSSETSGGRAGGRHVLTWRAVGYALVAVLAMVGSGLIGASLNATPTPPPQPAAEAAPAYLRPTPVESASPVDPDLAPAPDAGLTTATPGPAGMPRSEPTDITIKKIGVAAKLMSLGVDPHGMIEVPPLTQAELAGWYRLGPSPGEIGNSVIVGHVDSHETGPAVFFKLGALKAGDTIEVARKDGSVAQFTVEGVKSYPKDSFPTDLVYGPSEKASLRLVTCGGQFDQKKRSYPDNIVVFATATTNTATTPQ</sequence>
<feature type="region of interest" description="Disordered" evidence="2">
    <location>
        <begin position="65"/>
        <end position="100"/>
    </location>
</feature>
<dbReference type="Proteomes" id="UP000277671">
    <property type="component" value="Unassembled WGS sequence"/>
</dbReference>
<feature type="compositionally biased region" description="Low complexity" evidence="2">
    <location>
        <begin position="74"/>
        <end position="83"/>
    </location>
</feature>
<dbReference type="InterPro" id="IPR023365">
    <property type="entry name" value="Sortase_dom-sf"/>
</dbReference>
<evidence type="ECO:0000256" key="2">
    <source>
        <dbReference type="SAM" id="MobiDB-lite"/>
    </source>
</evidence>
<keyword evidence="3" id="KW-0472">Membrane</keyword>
<comment type="caution">
    <text evidence="4">The sequence shown here is derived from an EMBL/GenBank/DDBJ whole genome shotgun (WGS) entry which is preliminary data.</text>
</comment>
<evidence type="ECO:0000256" key="1">
    <source>
        <dbReference type="ARBA" id="ARBA00022801"/>
    </source>
</evidence>
<dbReference type="CDD" id="cd05829">
    <property type="entry name" value="Sortase_F"/>
    <property type="match status" value="1"/>
</dbReference>
<dbReference type="Gene3D" id="2.40.260.10">
    <property type="entry name" value="Sortase"/>
    <property type="match status" value="1"/>
</dbReference>
<evidence type="ECO:0000256" key="3">
    <source>
        <dbReference type="SAM" id="Phobius"/>
    </source>
</evidence>
<dbReference type="OrthoDB" id="525039at2"/>
<dbReference type="EMBL" id="RBKT01000001">
    <property type="protein sequence ID" value="RKR88021.1"/>
    <property type="molecule type" value="Genomic_DNA"/>
</dbReference>
<reference evidence="4 5" key="1">
    <citation type="submission" date="2018-10" db="EMBL/GenBank/DDBJ databases">
        <title>Sequencing the genomes of 1000 actinobacteria strains.</title>
        <authorList>
            <person name="Klenk H.-P."/>
        </authorList>
    </citation>
    <scope>NUCLEOTIDE SEQUENCE [LARGE SCALE GENOMIC DNA]</scope>
    <source>
        <strain evidence="4 5">DSM 45175</strain>
    </source>
</reference>
<evidence type="ECO:0000313" key="4">
    <source>
        <dbReference type="EMBL" id="RKR88021.1"/>
    </source>
</evidence>
<keyword evidence="3" id="KW-0812">Transmembrane</keyword>